<dbReference type="AlphaFoldDB" id="A0A432ZQS6"/>
<dbReference type="CDD" id="cd06127">
    <property type="entry name" value="DEDDh"/>
    <property type="match status" value="1"/>
</dbReference>
<evidence type="ECO:0000256" key="1">
    <source>
        <dbReference type="ARBA" id="ARBA00022722"/>
    </source>
</evidence>
<dbReference type="InterPro" id="IPR012337">
    <property type="entry name" value="RNaseH-like_sf"/>
</dbReference>
<dbReference type="Pfam" id="PF00929">
    <property type="entry name" value="RNase_T"/>
    <property type="match status" value="1"/>
</dbReference>
<dbReference type="InterPro" id="IPR036397">
    <property type="entry name" value="RNaseH_sf"/>
</dbReference>
<sequence length="217" mass="24849">MGYWLNRLASWYQRRTLLNRPWQQLRYVALDIETNGLDPKQHDILAIAWLSINPPLMDIGHAEHHIFPADHVVLGQSPVIHGLTRNDFTACSAPKQVLQQLAIDLQNAVLVCHHRRLDWAFLQSAAKHYGISLKPLAIFDTLAFEQQRLQRQPQYQHGLPPALLTLSACRDRYLLPQYTAHNALDDAISCAELFLAEVYQAADENAQVGQLLRRFFN</sequence>
<organism evidence="5 6">
    <name type="scientific">Idiomarina tyrosinivorans</name>
    <dbReference type="NCBI Taxonomy" id="1445662"/>
    <lineage>
        <taxon>Bacteria</taxon>
        <taxon>Pseudomonadati</taxon>
        <taxon>Pseudomonadota</taxon>
        <taxon>Gammaproteobacteria</taxon>
        <taxon>Alteromonadales</taxon>
        <taxon>Idiomarinaceae</taxon>
        <taxon>Idiomarina</taxon>
    </lineage>
</organism>
<protein>
    <submittedName>
        <fullName evidence="5">3'-5' exonuclease</fullName>
    </submittedName>
</protein>
<dbReference type="OrthoDB" id="5497329at2"/>
<keyword evidence="6" id="KW-1185">Reference proteome</keyword>
<evidence type="ECO:0000259" key="4">
    <source>
        <dbReference type="SMART" id="SM00479"/>
    </source>
</evidence>
<keyword evidence="3 5" id="KW-0269">Exonuclease</keyword>
<dbReference type="GO" id="GO:0008408">
    <property type="term" value="F:3'-5' exonuclease activity"/>
    <property type="evidence" value="ECO:0007669"/>
    <property type="project" value="TreeGrafter"/>
</dbReference>
<keyword evidence="1" id="KW-0540">Nuclease</keyword>
<comment type="caution">
    <text evidence="5">The sequence shown here is derived from an EMBL/GenBank/DDBJ whole genome shotgun (WGS) entry which is preliminary data.</text>
</comment>
<keyword evidence="2" id="KW-0378">Hydrolase</keyword>
<dbReference type="GO" id="GO:0005829">
    <property type="term" value="C:cytosol"/>
    <property type="evidence" value="ECO:0007669"/>
    <property type="project" value="TreeGrafter"/>
</dbReference>
<evidence type="ECO:0000256" key="2">
    <source>
        <dbReference type="ARBA" id="ARBA00022801"/>
    </source>
</evidence>
<dbReference type="PANTHER" id="PTHR30231:SF4">
    <property type="entry name" value="PROTEIN NEN2"/>
    <property type="match status" value="1"/>
</dbReference>
<dbReference type="Gene3D" id="3.30.420.10">
    <property type="entry name" value="Ribonuclease H-like superfamily/Ribonuclease H"/>
    <property type="match status" value="1"/>
</dbReference>
<dbReference type="SUPFAM" id="SSF53098">
    <property type="entry name" value="Ribonuclease H-like"/>
    <property type="match status" value="1"/>
</dbReference>
<dbReference type="SMART" id="SM00479">
    <property type="entry name" value="EXOIII"/>
    <property type="match status" value="1"/>
</dbReference>
<dbReference type="GO" id="GO:0003676">
    <property type="term" value="F:nucleic acid binding"/>
    <property type="evidence" value="ECO:0007669"/>
    <property type="project" value="InterPro"/>
</dbReference>
<dbReference type="Proteomes" id="UP000287996">
    <property type="component" value="Unassembled WGS sequence"/>
</dbReference>
<evidence type="ECO:0000313" key="5">
    <source>
        <dbReference type="EMBL" id="RUO80233.1"/>
    </source>
</evidence>
<evidence type="ECO:0000256" key="3">
    <source>
        <dbReference type="ARBA" id="ARBA00022839"/>
    </source>
</evidence>
<proteinExistence type="predicted"/>
<dbReference type="EMBL" id="PIQH01000005">
    <property type="protein sequence ID" value="RUO80233.1"/>
    <property type="molecule type" value="Genomic_DNA"/>
</dbReference>
<accession>A0A432ZQS6</accession>
<dbReference type="GO" id="GO:0006259">
    <property type="term" value="P:DNA metabolic process"/>
    <property type="evidence" value="ECO:0007669"/>
    <property type="project" value="UniProtKB-ARBA"/>
</dbReference>
<gene>
    <name evidence="5" type="ORF">CWI84_06270</name>
</gene>
<name>A0A432ZQS6_9GAMM</name>
<dbReference type="InterPro" id="IPR013520">
    <property type="entry name" value="Ribonucl_H"/>
</dbReference>
<feature type="domain" description="Exonuclease" evidence="4">
    <location>
        <begin position="26"/>
        <end position="203"/>
    </location>
</feature>
<dbReference type="PANTHER" id="PTHR30231">
    <property type="entry name" value="DNA POLYMERASE III SUBUNIT EPSILON"/>
    <property type="match status" value="1"/>
</dbReference>
<dbReference type="RefSeq" id="WP_126841731.1">
    <property type="nucleotide sequence ID" value="NZ_PIQH01000005.1"/>
</dbReference>
<evidence type="ECO:0000313" key="6">
    <source>
        <dbReference type="Proteomes" id="UP000287996"/>
    </source>
</evidence>
<reference evidence="5 6" key="1">
    <citation type="journal article" date="2011" name="Front. Microbiol.">
        <title>Genomic signatures of strain selection and enhancement in Bacillus atrophaeus var. globigii, a historical biowarfare simulant.</title>
        <authorList>
            <person name="Gibbons H.S."/>
            <person name="Broomall S.M."/>
            <person name="McNew L.A."/>
            <person name="Daligault H."/>
            <person name="Chapman C."/>
            <person name="Bruce D."/>
            <person name="Karavis M."/>
            <person name="Krepps M."/>
            <person name="McGregor P.A."/>
            <person name="Hong C."/>
            <person name="Park K.H."/>
            <person name="Akmal A."/>
            <person name="Feldman A."/>
            <person name="Lin J.S."/>
            <person name="Chang W.E."/>
            <person name="Higgs B.W."/>
            <person name="Demirev P."/>
            <person name="Lindquist J."/>
            <person name="Liem A."/>
            <person name="Fochler E."/>
            <person name="Read T.D."/>
            <person name="Tapia R."/>
            <person name="Johnson S."/>
            <person name="Bishop-Lilly K.A."/>
            <person name="Detter C."/>
            <person name="Han C."/>
            <person name="Sozhamannan S."/>
            <person name="Rosenzweig C.N."/>
            <person name="Skowronski E.W."/>
        </authorList>
    </citation>
    <scope>NUCLEOTIDE SEQUENCE [LARGE SCALE GENOMIC DNA]</scope>
    <source>
        <strain evidence="5 6">CC-PW-9</strain>
    </source>
</reference>